<evidence type="ECO:0000259" key="6">
    <source>
        <dbReference type="Pfam" id="PF22740"/>
    </source>
</evidence>
<gene>
    <name evidence="7" type="ORF">Aam_126_011</name>
</gene>
<name>A0A0D6PJN4_9PROT</name>
<proteinExistence type="inferred from homology"/>
<evidence type="ECO:0000313" key="7">
    <source>
        <dbReference type="EMBL" id="GAN81882.1"/>
    </source>
</evidence>
<organism evidence="7 8">
    <name type="scientific">Acidocella aminolytica 101 = DSM 11237</name>
    <dbReference type="NCBI Taxonomy" id="1120923"/>
    <lineage>
        <taxon>Bacteria</taxon>
        <taxon>Pseudomonadati</taxon>
        <taxon>Pseudomonadota</taxon>
        <taxon>Alphaproteobacteria</taxon>
        <taxon>Acetobacterales</taxon>
        <taxon>Acidocellaceae</taxon>
        <taxon>Acidocella</taxon>
    </lineage>
</organism>
<evidence type="ECO:0000256" key="2">
    <source>
        <dbReference type="ARBA" id="ARBA00022840"/>
    </source>
</evidence>
<feature type="binding site" evidence="4">
    <location>
        <begin position="60"/>
        <end position="63"/>
    </location>
    <ligand>
        <name>GTP</name>
        <dbReference type="ChEBI" id="CHEBI:37565"/>
    </ligand>
</feature>
<evidence type="ECO:0000313" key="8">
    <source>
        <dbReference type="Proteomes" id="UP000032668"/>
    </source>
</evidence>
<dbReference type="InterPro" id="IPR027417">
    <property type="entry name" value="P-loop_NTPase"/>
</dbReference>
<dbReference type="RefSeq" id="WP_048880266.1">
    <property type="nucleotide sequence ID" value="NZ_BANC01000124.1"/>
</dbReference>
<dbReference type="InterPro" id="IPR053930">
    <property type="entry name" value="RapZ-like_N"/>
</dbReference>
<feature type="domain" description="RapZ-like N-terminal" evidence="5">
    <location>
        <begin position="8"/>
        <end position="160"/>
    </location>
</feature>
<dbReference type="OrthoDB" id="9784461at2"/>
<dbReference type="HAMAP" id="MF_00636">
    <property type="entry name" value="RapZ_like"/>
    <property type="match status" value="1"/>
</dbReference>
<dbReference type="InterPro" id="IPR053931">
    <property type="entry name" value="RapZ_C"/>
</dbReference>
<dbReference type="Pfam" id="PF03668">
    <property type="entry name" value="RapZ-like_N"/>
    <property type="match status" value="1"/>
</dbReference>
<comment type="caution">
    <text evidence="7">The sequence shown here is derived from an EMBL/GenBank/DDBJ whole genome shotgun (WGS) entry which is preliminary data.</text>
</comment>
<keyword evidence="3 4" id="KW-0342">GTP-binding</keyword>
<dbReference type="InterPro" id="IPR005337">
    <property type="entry name" value="RapZ-like"/>
</dbReference>
<keyword evidence="1 4" id="KW-0547">Nucleotide-binding</keyword>
<dbReference type="PIRSF" id="PIRSF005052">
    <property type="entry name" value="P-loopkin"/>
    <property type="match status" value="1"/>
</dbReference>
<dbReference type="AlphaFoldDB" id="A0A0D6PJN4"/>
<dbReference type="STRING" id="1120923.SAMN02746095_02438"/>
<dbReference type="GO" id="GO:0005524">
    <property type="term" value="F:ATP binding"/>
    <property type="evidence" value="ECO:0007669"/>
    <property type="project" value="UniProtKB-UniRule"/>
</dbReference>
<dbReference type="Proteomes" id="UP000032668">
    <property type="component" value="Unassembled WGS sequence"/>
</dbReference>
<feature type="binding site" evidence="4">
    <location>
        <begin position="15"/>
        <end position="22"/>
    </location>
    <ligand>
        <name>ATP</name>
        <dbReference type="ChEBI" id="CHEBI:30616"/>
    </ligand>
</feature>
<reference evidence="7 8" key="1">
    <citation type="submission" date="2012-11" db="EMBL/GenBank/DDBJ databases">
        <title>Whole genome sequence of Acidocella aminolytica 101 = DSM 11237.</title>
        <authorList>
            <person name="Azuma Y."/>
            <person name="Higashiura N."/>
            <person name="Hirakawa H."/>
            <person name="Matsushita K."/>
        </authorList>
    </citation>
    <scope>NUCLEOTIDE SEQUENCE [LARGE SCALE GENOMIC DNA]</scope>
    <source>
        <strain evidence="8">101 / DSM 11237</strain>
    </source>
</reference>
<dbReference type="SUPFAM" id="SSF52540">
    <property type="entry name" value="P-loop containing nucleoside triphosphate hydrolases"/>
    <property type="match status" value="1"/>
</dbReference>
<feature type="domain" description="RapZ C-terminal" evidence="6">
    <location>
        <begin position="165"/>
        <end position="283"/>
    </location>
</feature>
<dbReference type="NCBIfam" id="NF003828">
    <property type="entry name" value="PRK05416.1"/>
    <property type="match status" value="1"/>
</dbReference>
<keyword evidence="2 4" id="KW-0067">ATP-binding</keyword>
<sequence>MSDNLAKLQVVLVTGLSGAGKNSLLRALEDLGFETVDNPPLDTLEALTSHAEQNLAIGVDARSRGFSAAAVLEALTKLRQNNGLDPTLVYTSANDDVLLRRYSETRRRHPLAQTGAIVEGIALERELTAPLAHAADWRLDTSTLPLPRLRNMVEQRFGANGLGLTVSLVSFSYAAGLPPEADLVFDARFLRNPHYDPNLRPLSGLNPEVGSFIEQDSDFAVYFYKVLNLIEFLLPRFVQEGKKYATICVGCTGGQHRSVYMVEKLYNPLAKAGWRINVTHREAAKFMPPTPGTDPSVKE</sequence>
<dbReference type="PANTHER" id="PTHR30448">
    <property type="entry name" value="RNASE ADAPTER PROTEIN RAPZ"/>
    <property type="match status" value="1"/>
</dbReference>
<keyword evidence="8" id="KW-1185">Reference proteome</keyword>
<dbReference type="PANTHER" id="PTHR30448:SF0">
    <property type="entry name" value="RNASE ADAPTER PROTEIN RAPZ"/>
    <property type="match status" value="1"/>
</dbReference>
<accession>A0A0D6PJN4</accession>
<dbReference type="Pfam" id="PF22740">
    <property type="entry name" value="PapZ_C"/>
    <property type="match status" value="1"/>
</dbReference>
<protein>
    <submittedName>
        <fullName evidence="7">Uncharacterized protein</fullName>
    </submittedName>
</protein>
<dbReference type="GO" id="GO:0005525">
    <property type="term" value="F:GTP binding"/>
    <property type="evidence" value="ECO:0007669"/>
    <property type="project" value="UniProtKB-UniRule"/>
</dbReference>
<evidence type="ECO:0000256" key="4">
    <source>
        <dbReference type="HAMAP-Rule" id="MF_00636"/>
    </source>
</evidence>
<evidence type="ECO:0000259" key="5">
    <source>
        <dbReference type="Pfam" id="PF03668"/>
    </source>
</evidence>
<evidence type="ECO:0000256" key="1">
    <source>
        <dbReference type="ARBA" id="ARBA00022741"/>
    </source>
</evidence>
<evidence type="ECO:0000256" key="3">
    <source>
        <dbReference type="ARBA" id="ARBA00023134"/>
    </source>
</evidence>
<dbReference type="EMBL" id="BANC01000124">
    <property type="protein sequence ID" value="GAN81882.1"/>
    <property type="molecule type" value="Genomic_DNA"/>
</dbReference>